<dbReference type="Pfam" id="PF00704">
    <property type="entry name" value="Glyco_hydro_18"/>
    <property type="match status" value="1"/>
</dbReference>
<keyword evidence="4 9" id="KW-0378">Hydrolase</keyword>
<keyword evidence="12" id="KW-0732">Signal</keyword>
<evidence type="ECO:0000256" key="4">
    <source>
        <dbReference type="ARBA" id="ARBA00022801"/>
    </source>
</evidence>
<dbReference type="InterPro" id="IPR001579">
    <property type="entry name" value="Glyco_hydro_18_chit_AS"/>
</dbReference>
<dbReference type="Gene3D" id="3.20.20.80">
    <property type="entry name" value="Glycosidases"/>
    <property type="match status" value="1"/>
</dbReference>
<dbReference type="InterPro" id="IPR045321">
    <property type="entry name" value="Cts1-like"/>
</dbReference>
<name>A0ABP0ZFB8_9ASCO</name>
<keyword evidence="6" id="KW-0119">Carbohydrate metabolism</keyword>
<evidence type="ECO:0000256" key="8">
    <source>
        <dbReference type="ARBA" id="ARBA00023326"/>
    </source>
</evidence>
<feature type="domain" description="GH18" evidence="13">
    <location>
        <begin position="17"/>
        <end position="289"/>
    </location>
</feature>
<evidence type="ECO:0000256" key="1">
    <source>
        <dbReference type="ARBA" id="ARBA00000822"/>
    </source>
</evidence>
<feature type="chain" id="PRO_5045509699" description="chitinase" evidence="12">
    <location>
        <begin position="17"/>
        <end position="408"/>
    </location>
</feature>
<keyword evidence="7 9" id="KW-0326">Glycosidase</keyword>
<keyword evidence="5" id="KW-0146">Chitin degradation</keyword>
<dbReference type="EMBL" id="OZ022405">
    <property type="protein sequence ID" value="CAK9436530.1"/>
    <property type="molecule type" value="Genomic_DNA"/>
</dbReference>
<gene>
    <name evidence="14" type="ORF">LODBEIA_P10880</name>
</gene>
<dbReference type="PANTHER" id="PTHR45708">
    <property type="entry name" value="ENDOCHITINASE"/>
    <property type="match status" value="1"/>
</dbReference>
<dbReference type="CDD" id="cd02877">
    <property type="entry name" value="GH18_hevamine_XipI_class_III"/>
    <property type="match status" value="1"/>
</dbReference>
<dbReference type="InterPro" id="IPR050542">
    <property type="entry name" value="Glycosyl_Hydrlase18_Chitinase"/>
</dbReference>
<proteinExistence type="inferred from homology"/>
<comment type="catalytic activity">
    <reaction evidence="1">
        <text>Random endo-hydrolysis of N-acetyl-beta-D-glucosaminide (1-&gt;4)-beta-linkages in chitin and chitodextrins.</text>
        <dbReference type="EC" id="3.2.1.14"/>
    </reaction>
</comment>
<dbReference type="Proteomes" id="UP001497383">
    <property type="component" value="Chromosome 1"/>
</dbReference>
<dbReference type="InterPro" id="IPR017853">
    <property type="entry name" value="GH"/>
</dbReference>
<keyword evidence="15" id="KW-1185">Reference proteome</keyword>
<dbReference type="RefSeq" id="XP_066828026.1">
    <property type="nucleotide sequence ID" value="XM_066970937.1"/>
</dbReference>
<organism evidence="14 15">
    <name type="scientific">Lodderomyces beijingensis</name>
    <dbReference type="NCBI Taxonomy" id="1775926"/>
    <lineage>
        <taxon>Eukaryota</taxon>
        <taxon>Fungi</taxon>
        <taxon>Dikarya</taxon>
        <taxon>Ascomycota</taxon>
        <taxon>Saccharomycotina</taxon>
        <taxon>Pichiomycetes</taxon>
        <taxon>Debaryomycetaceae</taxon>
        <taxon>Candida/Lodderomyces clade</taxon>
        <taxon>Lodderomyces</taxon>
    </lineage>
</organism>
<evidence type="ECO:0000259" key="13">
    <source>
        <dbReference type="PROSITE" id="PS51910"/>
    </source>
</evidence>
<feature type="compositionally biased region" description="Pro residues" evidence="11">
    <location>
        <begin position="376"/>
        <end position="388"/>
    </location>
</feature>
<feature type="signal peptide" evidence="12">
    <location>
        <begin position="1"/>
        <end position="16"/>
    </location>
</feature>
<evidence type="ECO:0000256" key="6">
    <source>
        <dbReference type="ARBA" id="ARBA00023277"/>
    </source>
</evidence>
<comment type="similarity">
    <text evidence="10">Belongs to the glycosyl hydrolase 18 family.</text>
</comment>
<sequence>MMILTTFLLFPLCVLGANIAAYWGQNAGINQKSLAEYCSSSPADIILLSFLNNFPNLGLNFANQCSQTFGSGLLHCSHIGQDIKTCQSQGKIILLSLGGESGSYGFSSDSQAQEFATTLWNKFGGGTDSERPFDDAIVDGFDFDIENKKQTGYAALANKLRNYFASSSKKYYLSAAPQCPYPDESVGELMAQVDLDFAFIQFYNNYCSINKQFNWDTWSQYASGRNIKLYLGVPGSVASAGSGYVDEGTLENTIAGIKNDPHFGGVSVWDISSAPQSFLGQIKQALVGSYAQSSSGPIQASSLPTTLSTVYQTSIEPVPTTSTQPTSTRDFWAWLGVLVASPTSTAYTSQSPVANPRPVPTSSSAFNWRTLFQKPPTTPTPTPTPTPKPLHRVVEVTNYVTLTTTIIS</sequence>
<dbReference type="GeneID" id="92206284"/>
<dbReference type="PROSITE" id="PS51910">
    <property type="entry name" value="GH18_2"/>
    <property type="match status" value="1"/>
</dbReference>
<dbReference type="PROSITE" id="PS01095">
    <property type="entry name" value="GH18_1"/>
    <property type="match status" value="1"/>
</dbReference>
<dbReference type="EC" id="3.2.1.14" evidence="2"/>
<evidence type="ECO:0000313" key="14">
    <source>
        <dbReference type="EMBL" id="CAK9436530.1"/>
    </source>
</evidence>
<dbReference type="InterPro" id="IPR001223">
    <property type="entry name" value="Glyco_hydro18_cat"/>
</dbReference>
<evidence type="ECO:0000256" key="2">
    <source>
        <dbReference type="ARBA" id="ARBA00012729"/>
    </source>
</evidence>
<evidence type="ECO:0000256" key="5">
    <source>
        <dbReference type="ARBA" id="ARBA00023024"/>
    </source>
</evidence>
<reference evidence="14 15" key="1">
    <citation type="submission" date="2024-03" db="EMBL/GenBank/DDBJ databases">
        <authorList>
            <person name="Brejova B."/>
        </authorList>
    </citation>
    <scope>NUCLEOTIDE SEQUENCE [LARGE SCALE GENOMIC DNA]</scope>
    <source>
        <strain evidence="14 15">CBS 14171</strain>
    </source>
</reference>
<feature type="region of interest" description="Disordered" evidence="11">
    <location>
        <begin position="371"/>
        <end position="390"/>
    </location>
</feature>
<evidence type="ECO:0000256" key="12">
    <source>
        <dbReference type="SAM" id="SignalP"/>
    </source>
</evidence>
<evidence type="ECO:0000256" key="9">
    <source>
        <dbReference type="RuleBase" id="RU000489"/>
    </source>
</evidence>
<keyword evidence="8" id="KW-0624">Polysaccharide degradation</keyword>
<protein>
    <recommendedName>
        <fullName evidence="2">chitinase</fullName>
        <ecNumber evidence="2">3.2.1.14</ecNumber>
    </recommendedName>
</protein>
<accession>A0ABP0ZFB8</accession>
<keyword evidence="3" id="KW-0147">Chitin-binding</keyword>
<evidence type="ECO:0000256" key="3">
    <source>
        <dbReference type="ARBA" id="ARBA00022669"/>
    </source>
</evidence>
<evidence type="ECO:0000256" key="10">
    <source>
        <dbReference type="RuleBase" id="RU004453"/>
    </source>
</evidence>
<dbReference type="PANTHER" id="PTHR45708:SF49">
    <property type="entry name" value="ENDOCHITINASE"/>
    <property type="match status" value="1"/>
</dbReference>
<evidence type="ECO:0000256" key="7">
    <source>
        <dbReference type="ARBA" id="ARBA00023295"/>
    </source>
</evidence>
<dbReference type="SUPFAM" id="SSF51445">
    <property type="entry name" value="(Trans)glycosidases"/>
    <property type="match status" value="1"/>
</dbReference>
<evidence type="ECO:0000256" key="11">
    <source>
        <dbReference type="SAM" id="MobiDB-lite"/>
    </source>
</evidence>
<evidence type="ECO:0000313" key="15">
    <source>
        <dbReference type="Proteomes" id="UP001497383"/>
    </source>
</evidence>